<dbReference type="SUPFAM" id="SSF51735">
    <property type="entry name" value="NAD(P)-binding Rossmann-fold domains"/>
    <property type="match status" value="1"/>
</dbReference>
<dbReference type="PATRIC" id="fig|237368.3.peg.2180"/>
<accession>A0A0B0EJP0</accession>
<dbReference type="AlphaFoldDB" id="A0A0B0EJP0"/>
<dbReference type="Pfam" id="PF02080">
    <property type="entry name" value="TrkA_C"/>
    <property type="match status" value="1"/>
</dbReference>
<feature type="domain" description="RCK N-terminal" evidence="1">
    <location>
        <begin position="1"/>
        <end position="118"/>
    </location>
</feature>
<dbReference type="InterPro" id="IPR006037">
    <property type="entry name" value="RCK_C"/>
</dbReference>
<dbReference type="PROSITE" id="PS51201">
    <property type="entry name" value="RCK_N"/>
    <property type="match status" value="1"/>
</dbReference>
<dbReference type="PANTHER" id="PTHR43833:SF7">
    <property type="entry name" value="KTR SYSTEM POTASSIUM UPTAKE PROTEIN C"/>
    <property type="match status" value="1"/>
</dbReference>
<dbReference type="EMBL" id="JRYO01000143">
    <property type="protein sequence ID" value="KHE92256.1"/>
    <property type="molecule type" value="Genomic_DNA"/>
</dbReference>
<evidence type="ECO:0000259" key="2">
    <source>
        <dbReference type="PROSITE" id="PS51202"/>
    </source>
</evidence>
<name>A0A0B0EJP0_9BACT</name>
<reference evidence="3 4" key="1">
    <citation type="submission" date="2014-10" db="EMBL/GenBank/DDBJ databases">
        <title>Draft genome of anammox bacterium scalindua brodae, obtained using differential coverage binning of sequence data from two enrichment reactors.</title>
        <authorList>
            <person name="Speth D.R."/>
            <person name="Russ L."/>
            <person name="Kartal B."/>
            <person name="Op den Camp H.J."/>
            <person name="Dutilh B.E."/>
            <person name="Jetten M.S."/>
        </authorList>
    </citation>
    <scope>NUCLEOTIDE SEQUENCE [LARGE SCALE GENOMIC DNA]</scope>
    <source>
        <strain evidence="3">RU1</strain>
    </source>
</reference>
<feature type="domain" description="RCK C-terminal" evidence="2">
    <location>
        <begin position="134"/>
        <end position="230"/>
    </location>
</feature>
<dbReference type="PANTHER" id="PTHR43833">
    <property type="entry name" value="POTASSIUM CHANNEL PROTEIN 2-RELATED-RELATED"/>
    <property type="match status" value="1"/>
</dbReference>
<organism evidence="3 4">
    <name type="scientific">Candidatus Scalindua brodae</name>
    <dbReference type="NCBI Taxonomy" id="237368"/>
    <lineage>
        <taxon>Bacteria</taxon>
        <taxon>Pseudomonadati</taxon>
        <taxon>Planctomycetota</taxon>
        <taxon>Candidatus Brocadiia</taxon>
        <taxon>Candidatus Brocadiales</taxon>
        <taxon>Candidatus Scalinduaceae</taxon>
        <taxon>Candidatus Scalindua</taxon>
    </lineage>
</organism>
<dbReference type="InterPro" id="IPR050721">
    <property type="entry name" value="Trk_Ktr_HKT_K-transport"/>
</dbReference>
<dbReference type="InterPro" id="IPR036291">
    <property type="entry name" value="NAD(P)-bd_dom_sf"/>
</dbReference>
<sequence>MRQFAVIGLGRFGFKVAEVLAAKGAQVISIDRNITLVEKIRDVVTDALQLDSTDEEALKESGIENVDVAVVSIGEDVQSSILTTAILKNLGIKEIIAKACTGLHAQILKKVGATRVVFPEEDMGLRVANSIFAPGVLDYIDLGADCNLAEIEVKGDFIGKSIRELHFKSRYGVNVIMIMKKIKKKVGETGEFVEKEIKELPTPDYVLEEKDVLIVVGERKDIEDLEKLIK</sequence>
<dbReference type="InterPro" id="IPR003148">
    <property type="entry name" value="RCK_N"/>
</dbReference>
<dbReference type="Gene3D" id="3.30.70.1450">
    <property type="entry name" value="Regulator of K+ conductance, C-terminal domain"/>
    <property type="match status" value="1"/>
</dbReference>
<dbReference type="GO" id="GO:0008324">
    <property type="term" value="F:monoatomic cation transmembrane transporter activity"/>
    <property type="evidence" value="ECO:0007669"/>
    <property type="project" value="InterPro"/>
</dbReference>
<dbReference type="GO" id="GO:0006813">
    <property type="term" value="P:potassium ion transport"/>
    <property type="evidence" value="ECO:0007669"/>
    <property type="project" value="InterPro"/>
</dbReference>
<dbReference type="Proteomes" id="UP000030652">
    <property type="component" value="Unassembled WGS sequence"/>
</dbReference>
<dbReference type="PROSITE" id="PS51202">
    <property type="entry name" value="RCK_C"/>
    <property type="match status" value="1"/>
</dbReference>
<gene>
    <name evidence="3" type="primary">trkA_1</name>
    <name evidence="3" type="ORF">SCABRO_02019</name>
</gene>
<evidence type="ECO:0000259" key="1">
    <source>
        <dbReference type="PROSITE" id="PS51201"/>
    </source>
</evidence>
<dbReference type="Pfam" id="PF02254">
    <property type="entry name" value="TrkA_N"/>
    <property type="match status" value="1"/>
</dbReference>
<comment type="caution">
    <text evidence="3">The sequence shown here is derived from an EMBL/GenBank/DDBJ whole genome shotgun (WGS) entry which is preliminary data.</text>
</comment>
<dbReference type="Gene3D" id="3.40.50.720">
    <property type="entry name" value="NAD(P)-binding Rossmann-like Domain"/>
    <property type="match status" value="1"/>
</dbReference>
<dbReference type="InterPro" id="IPR036721">
    <property type="entry name" value="RCK_C_sf"/>
</dbReference>
<evidence type="ECO:0000313" key="3">
    <source>
        <dbReference type="EMBL" id="KHE92256.1"/>
    </source>
</evidence>
<evidence type="ECO:0000313" key="4">
    <source>
        <dbReference type="Proteomes" id="UP000030652"/>
    </source>
</evidence>
<dbReference type="SUPFAM" id="SSF116726">
    <property type="entry name" value="TrkA C-terminal domain-like"/>
    <property type="match status" value="1"/>
</dbReference>
<protein>
    <submittedName>
        <fullName evidence="3">Potassium uptake system protein TrkA</fullName>
    </submittedName>
</protein>
<dbReference type="eggNOG" id="COG0569">
    <property type="taxonomic scope" value="Bacteria"/>
</dbReference>
<proteinExistence type="predicted"/>